<evidence type="ECO:0000313" key="2">
    <source>
        <dbReference type="Proteomes" id="UP000828048"/>
    </source>
</evidence>
<accession>A0ACB7ZLT0</accession>
<gene>
    <name evidence="1" type="ORF">Vadar_027720</name>
</gene>
<dbReference type="Proteomes" id="UP000828048">
    <property type="component" value="Chromosome 9"/>
</dbReference>
<comment type="caution">
    <text evidence="1">The sequence shown here is derived from an EMBL/GenBank/DDBJ whole genome shotgun (WGS) entry which is preliminary data.</text>
</comment>
<sequence length="135" mass="15725">MKNEEDDADEEDGPEEEGEISTFLKSKNLCFLDHRISDLPEGKKKKKKKTRLPMNASDMQWKFSQDHLAADHYNMMPLGPSPYNPFWSGIKPSMEGYVTPYGGSHLEHRVIEWYLWVQILVAYAQRIHPANGRFR</sequence>
<organism evidence="1 2">
    <name type="scientific">Vaccinium darrowii</name>
    <dbReference type="NCBI Taxonomy" id="229202"/>
    <lineage>
        <taxon>Eukaryota</taxon>
        <taxon>Viridiplantae</taxon>
        <taxon>Streptophyta</taxon>
        <taxon>Embryophyta</taxon>
        <taxon>Tracheophyta</taxon>
        <taxon>Spermatophyta</taxon>
        <taxon>Magnoliopsida</taxon>
        <taxon>eudicotyledons</taxon>
        <taxon>Gunneridae</taxon>
        <taxon>Pentapetalae</taxon>
        <taxon>asterids</taxon>
        <taxon>Ericales</taxon>
        <taxon>Ericaceae</taxon>
        <taxon>Vaccinioideae</taxon>
        <taxon>Vaccinieae</taxon>
        <taxon>Vaccinium</taxon>
    </lineage>
</organism>
<keyword evidence="2" id="KW-1185">Reference proteome</keyword>
<dbReference type="EMBL" id="CM037159">
    <property type="protein sequence ID" value="KAH7867002.1"/>
    <property type="molecule type" value="Genomic_DNA"/>
</dbReference>
<reference evidence="1 2" key="1">
    <citation type="journal article" date="2021" name="Hortic Res">
        <title>High-quality reference genome and annotation aids understanding of berry development for evergreen blueberry (Vaccinium darrowii).</title>
        <authorList>
            <person name="Yu J."/>
            <person name="Hulse-Kemp A.M."/>
            <person name="Babiker E."/>
            <person name="Staton M."/>
        </authorList>
    </citation>
    <scope>NUCLEOTIDE SEQUENCE [LARGE SCALE GENOMIC DNA]</scope>
    <source>
        <strain evidence="2">cv. NJ 8807/NJ 8810</strain>
        <tissue evidence="1">Young leaf</tissue>
    </source>
</reference>
<evidence type="ECO:0000313" key="1">
    <source>
        <dbReference type="EMBL" id="KAH7867002.1"/>
    </source>
</evidence>
<proteinExistence type="predicted"/>
<protein>
    <submittedName>
        <fullName evidence="1">Uncharacterized protein</fullName>
    </submittedName>
</protein>
<name>A0ACB7ZLT0_9ERIC</name>